<sequence>MEEATVFFYQSNQRTKLPLYDIQLASEMVNVDISPGEYGFSIRIDDGEYELQIQPNGEGSGYTINLFWGQAHLDDALLSTNANPEF</sequence>
<name>J3JDS7_9EURY</name>
<gene>
    <name evidence="1" type="ORF">HSB1_38970</name>
</gene>
<accession>J3JDS7</accession>
<organism evidence="1 2">
    <name type="scientific">Halogranum salarium B-1</name>
    <dbReference type="NCBI Taxonomy" id="1210908"/>
    <lineage>
        <taxon>Archaea</taxon>
        <taxon>Methanobacteriati</taxon>
        <taxon>Methanobacteriota</taxon>
        <taxon>Stenosarchaea group</taxon>
        <taxon>Halobacteria</taxon>
        <taxon>Halobacteriales</taxon>
        <taxon>Haloferacaceae</taxon>
    </lineage>
</organism>
<comment type="caution">
    <text evidence="1">The sequence shown here is derived from an EMBL/GenBank/DDBJ whole genome shotgun (WGS) entry which is preliminary data.</text>
</comment>
<protein>
    <submittedName>
        <fullName evidence="1">Uncharacterized protein</fullName>
    </submittedName>
</protein>
<reference evidence="1 2" key="1">
    <citation type="journal article" date="2012" name="J. Bacteriol.">
        <title>Draft Genome Sequence of the Extremely Halophilic Archaeon Halogranum salarium B-1T.</title>
        <authorList>
            <person name="Kim K.K."/>
            <person name="Lee K.C."/>
            <person name="Lee J.S."/>
        </authorList>
    </citation>
    <scope>NUCLEOTIDE SEQUENCE [LARGE SCALE GENOMIC DNA]</scope>
    <source>
        <strain evidence="1 2">B-1</strain>
    </source>
</reference>
<dbReference type="EMBL" id="ALJD01000011">
    <property type="protein sequence ID" value="EJN57749.1"/>
    <property type="molecule type" value="Genomic_DNA"/>
</dbReference>
<evidence type="ECO:0000313" key="2">
    <source>
        <dbReference type="Proteomes" id="UP000007813"/>
    </source>
</evidence>
<evidence type="ECO:0000313" key="1">
    <source>
        <dbReference type="EMBL" id="EJN57749.1"/>
    </source>
</evidence>
<proteinExistence type="predicted"/>
<dbReference type="Proteomes" id="UP000007813">
    <property type="component" value="Unassembled WGS sequence"/>
</dbReference>
<dbReference type="AlphaFoldDB" id="J3JDS7"/>